<name>A0A081N1S1_9GAMM</name>
<dbReference type="InterPro" id="IPR013991">
    <property type="entry name" value="PhnaA_N_proteobac"/>
</dbReference>
<dbReference type="SMART" id="SM00782">
    <property type="entry name" value="PhnA_Zn_Ribbon"/>
    <property type="match status" value="1"/>
</dbReference>
<feature type="domain" description="PhnA protein N-terminal proteobacterial" evidence="1">
    <location>
        <begin position="21"/>
        <end position="69"/>
    </location>
</feature>
<protein>
    <submittedName>
        <fullName evidence="2">PhnA protein</fullName>
    </submittedName>
</protein>
<dbReference type="Proteomes" id="UP000028006">
    <property type="component" value="Unassembled WGS sequence"/>
</dbReference>
<evidence type="ECO:0000259" key="1">
    <source>
        <dbReference type="SMART" id="SM00782"/>
    </source>
</evidence>
<evidence type="ECO:0000313" key="3">
    <source>
        <dbReference type="Proteomes" id="UP000028006"/>
    </source>
</evidence>
<proteinExistence type="predicted"/>
<dbReference type="AlphaFoldDB" id="A0A081N1S1"/>
<reference evidence="2 3" key="1">
    <citation type="submission" date="2014-06" db="EMBL/GenBank/DDBJ databases">
        <title>Whole Genome Sequences of Three Symbiotic Endozoicomonas Bacteria.</title>
        <authorList>
            <person name="Neave M.J."/>
            <person name="Apprill A."/>
            <person name="Voolstra C.R."/>
        </authorList>
    </citation>
    <scope>NUCLEOTIDE SEQUENCE [LARGE SCALE GENOMIC DNA]</scope>
    <source>
        <strain evidence="2 3">LMG 24815</strain>
    </source>
</reference>
<evidence type="ECO:0000313" key="2">
    <source>
        <dbReference type="EMBL" id="KEQ12394.1"/>
    </source>
</evidence>
<keyword evidence="3" id="KW-1185">Reference proteome</keyword>
<organism evidence="2 3">
    <name type="scientific">Endozoicomonas montiporae</name>
    <dbReference type="NCBI Taxonomy" id="1027273"/>
    <lineage>
        <taxon>Bacteria</taxon>
        <taxon>Pseudomonadati</taxon>
        <taxon>Pseudomonadota</taxon>
        <taxon>Gammaproteobacteria</taxon>
        <taxon>Oceanospirillales</taxon>
        <taxon>Endozoicomonadaceae</taxon>
        <taxon>Endozoicomonas</taxon>
    </lineage>
</organism>
<dbReference type="EMBL" id="JOKG01000004">
    <property type="protein sequence ID" value="KEQ12394.1"/>
    <property type="molecule type" value="Genomic_DNA"/>
</dbReference>
<gene>
    <name evidence="2" type="ORF">GZ77_17810</name>
</gene>
<comment type="caution">
    <text evidence="2">The sequence shown here is derived from an EMBL/GenBank/DDBJ whole genome shotgun (WGS) entry which is preliminary data.</text>
</comment>
<dbReference type="eggNOG" id="COG2824">
    <property type="taxonomic scope" value="Bacteria"/>
</dbReference>
<sequence>MAKGLQKHQERVDALNRLGKDLARRASSKCELCEAAGVPLKTHEVAPVPAEPDIDHCLMVCETCQEQLGYLDGKPKRIQADHWRCLGKTIWSSLPAAQVVSLRVLRQLENDYPWVGEILEHAYLDAEVEEWANNP</sequence>
<accession>A0A081N1S1</accession>